<evidence type="ECO:0000259" key="3">
    <source>
        <dbReference type="PROSITE" id="PS51186"/>
    </source>
</evidence>
<evidence type="ECO:0000313" key="4">
    <source>
        <dbReference type="EMBL" id="ORE89327.1"/>
    </source>
</evidence>
<dbReference type="Pfam" id="PF00583">
    <property type="entry name" value="Acetyltransf_1"/>
    <property type="match status" value="1"/>
</dbReference>
<dbReference type="InterPro" id="IPR000182">
    <property type="entry name" value="GNAT_dom"/>
</dbReference>
<dbReference type="PROSITE" id="PS51186">
    <property type="entry name" value="GNAT"/>
    <property type="match status" value="1"/>
</dbReference>
<evidence type="ECO:0000313" key="5">
    <source>
        <dbReference type="Proteomes" id="UP000192342"/>
    </source>
</evidence>
<reference evidence="4 5" key="1">
    <citation type="submission" date="2013-04" db="EMBL/GenBank/DDBJ databases">
        <title>Oceanococcus atlanticus 22II-S10r2 Genome Sequencing.</title>
        <authorList>
            <person name="Lai Q."/>
            <person name="Li G."/>
            <person name="Shao Z."/>
        </authorList>
    </citation>
    <scope>NUCLEOTIDE SEQUENCE [LARGE SCALE GENOMIC DNA]</scope>
    <source>
        <strain evidence="4 5">22II-S10r2</strain>
    </source>
</reference>
<protein>
    <submittedName>
        <fullName evidence="4">Acetyltransferase, GNAT family protein</fullName>
    </submittedName>
</protein>
<dbReference type="Pfam" id="PF11814">
    <property type="entry name" value="DUF3335"/>
    <property type="match status" value="1"/>
</dbReference>
<evidence type="ECO:0000256" key="1">
    <source>
        <dbReference type="ARBA" id="ARBA00022679"/>
    </source>
</evidence>
<evidence type="ECO:0000256" key="2">
    <source>
        <dbReference type="ARBA" id="ARBA00023315"/>
    </source>
</evidence>
<dbReference type="CDD" id="cd04301">
    <property type="entry name" value="NAT_SF"/>
    <property type="match status" value="1"/>
</dbReference>
<dbReference type="InterPro" id="IPR050832">
    <property type="entry name" value="Bact_Acetyltransf"/>
</dbReference>
<name>A0A1Y1SI56_9GAMM</name>
<keyword evidence="2" id="KW-0012">Acyltransferase</keyword>
<dbReference type="RefSeq" id="WP_083560345.1">
    <property type="nucleotide sequence ID" value="NZ_AQQV01000001.1"/>
</dbReference>
<dbReference type="GO" id="GO:0016747">
    <property type="term" value="F:acyltransferase activity, transferring groups other than amino-acyl groups"/>
    <property type="evidence" value="ECO:0007669"/>
    <property type="project" value="InterPro"/>
</dbReference>
<dbReference type="Gene3D" id="3.40.630.30">
    <property type="match status" value="1"/>
</dbReference>
<accession>A0A1Y1SI56</accession>
<dbReference type="PANTHER" id="PTHR43877:SF2">
    <property type="entry name" value="AMINOALKYLPHOSPHONATE N-ACETYLTRANSFERASE-RELATED"/>
    <property type="match status" value="1"/>
</dbReference>
<dbReference type="InterPro" id="IPR016181">
    <property type="entry name" value="Acyl_CoA_acyltransferase"/>
</dbReference>
<dbReference type="InterPro" id="IPR021770">
    <property type="entry name" value="DUF3335"/>
</dbReference>
<keyword evidence="5" id="KW-1185">Reference proteome</keyword>
<sequence>MTELSLRAARPEDLDALCALEQRCFSSDRLSRRRLRHWIAASNRELLIALRDGVALGYGLVLLHRGTRLARLYSLAVAPEARGLGLGKQLLTTLEAATTRRGRLYMRLEVAEDNQQAIGLYQSLGYQRFGTWNDYYEDHQNALRMQKRIRYVPENLQANRVPWYQQTTPFTCGPAAAMMAMASLRPTQELSRGEELDLWREATTIYMTAGHGGCHPVGLALAAQRRGFKAQALINRQGPLFLDGVRSSEKKALIELVHERFIASAQDNGVTVRYQDVSQDDLARWIARGAMILVLISTWRLDRKKAPHWVAITAIDEECLYINDPDPGDDQSALDCQSMPIARSDFDRMSLFGRDRLRTAVVIENARAD</sequence>
<dbReference type="OrthoDB" id="27442at2"/>
<comment type="caution">
    <text evidence="4">The sequence shown here is derived from an EMBL/GenBank/DDBJ whole genome shotgun (WGS) entry which is preliminary data.</text>
</comment>
<dbReference type="SUPFAM" id="SSF55729">
    <property type="entry name" value="Acyl-CoA N-acyltransferases (Nat)"/>
    <property type="match status" value="1"/>
</dbReference>
<feature type="domain" description="N-acetyltransferase" evidence="3">
    <location>
        <begin position="4"/>
        <end position="150"/>
    </location>
</feature>
<gene>
    <name evidence="4" type="ORF">ATO7_05590</name>
</gene>
<organism evidence="4 5">
    <name type="scientific">Oceanococcus atlanticus</name>
    <dbReference type="NCBI Taxonomy" id="1317117"/>
    <lineage>
        <taxon>Bacteria</taxon>
        <taxon>Pseudomonadati</taxon>
        <taxon>Pseudomonadota</taxon>
        <taxon>Gammaproteobacteria</taxon>
        <taxon>Chromatiales</taxon>
        <taxon>Oceanococcaceae</taxon>
        <taxon>Oceanococcus</taxon>
    </lineage>
</organism>
<dbReference type="AlphaFoldDB" id="A0A1Y1SI56"/>
<dbReference type="STRING" id="1317117.ATO7_05590"/>
<dbReference type="EMBL" id="AQQV01000001">
    <property type="protein sequence ID" value="ORE89327.1"/>
    <property type="molecule type" value="Genomic_DNA"/>
</dbReference>
<proteinExistence type="predicted"/>
<dbReference type="Proteomes" id="UP000192342">
    <property type="component" value="Unassembled WGS sequence"/>
</dbReference>
<dbReference type="Gene3D" id="3.90.70.10">
    <property type="entry name" value="Cysteine proteinases"/>
    <property type="match status" value="1"/>
</dbReference>
<keyword evidence="1 4" id="KW-0808">Transferase</keyword>
<dbReference type="PANTHER" id="PTHR43877">
    <property type="entry name" value="AMINOALKYLPHOSPHONATE N-ACETYLTRANSFERASE-RELATED-RELATED"/>
    <property type="match status" value="1"/>
</dbReference>